<feature type="transmembrane region" description="Helical" evidence="1">
    <location>
        <begin position="382"/>
        <end position="405"/>
    </location>
</feature>
<evidence type="ECO:0000313" key="4">
    <source>
        <dbReference type="Proteomes" id="UP000262969"/>
    </source>
</evidence>
<evidence type="ECO:0000256" key="1">
    <source>
        <dbReference type="SAM" id="Phobius"/>
    </source>
</evidence>
<reference evidence="3 4" key="1">
    <citation type="journal article" date="2018" name="Nat. Biotechnol.">
        <title>A standardized bacterial taxonomy based on genome phylogeny substantially revises the tree of life.</title>
        <authorList>
            <person name="Parks D.H."/>
            <person name="Chuvochina M."/>
            <person name="Waite D.W."/>
            <person name="Rinke C."/>
            <person name="Skarshewski A."/>
            <person name="Chaumeil P.A."/>
            <person name="Hugenholtz P."/>
        </authorList>
    </citation>
    <scope>NUCLEOTIDE SEQUENCE [LARGE SCALE GENOMIC DNA]</scope>
    <source>
        <strain evidence="3">UBA11728</strain>
    </source>
</reference>
<keyword evidence="1" id="KW-1133">Transmembrane helix</keyword>
<keyword evidence="1" id="KW-0812">Transmembrane</keyword>
<sequence>MKIWYKKSILSAICLLLGFLLMNIPSINSMAASATIKIEVPNDEVDKGEEFKITIVIASDSILGDFEGYLSYNAEIIEFISGPSCVSGGNGMLRFMDTNASSSDGERRYVLRFKALEVGNCQLLMTGNPIAYEFETGDPMSVSAYSGSVTIRAKEAASKNTNLAMLKVSPGTLTPSFKSTVKEYSIMVGPETEKIIISAIPEDTAATVGISGNDALKIGNNTIVITVTAQSGNTDEYRIQVLKEESNQQVEEIPNEGGDSPNLKAVRDAGKTTIFGQFKYTVVSDDSNIIIPKGYVKSSILVDGCTIPIYQKKDSLKEDYLLMILENQFGNTSLYRYDRTEKTIQLYTEQSITEREDISPVTSNNLELKVQKKEFEEKISQLTIVIIVLCGICAILLIGIVRLMLRMKTNQEDDLF</sequence>
<comment type="caution">
    <text evidence="3">The sequence shown here is derived from an EMBL/GenBank/DDBJ whole genome shotgun (WGS) entry which is preliminary data.</text>
</comment>
<dbReference type="Proteomes" id="UP000262969">
    <property type="component" value="Unassembled WGS sequence"/>
</dbReference>
<keyword evidence="1" id="KW-0472">Membrane</keyword>
<gene>
    <name evidence="3" type="ORF">DHW61_08965</name>
</gene>
<accession>A0A3D2X5W3</accession>
<protein>
    <recommendedName>
        <fullName evidence="2">Cadherin-like beta-sandwich-like domain-containing protein</fullName>
    </recommendedName>
</protein>
<dbReference type="AlphaFoldDB" id="A0A3D2X5W3"/>
<feature type="domain" description="Cadherin-like beta-sandwich-like" evidence="2">
    <location>
        <begin position="165"/>
        <end position="242"/>
    </location>
</feature>
<dbReference type="InterPro" id="IPR025883">
    <property type="entry name" value="Cadherin-like_domain"/>
</dbReference>
<proteinExistence type="predicted"/>
<evidence type="ECO:0000313" key="3">
    <source>
        <dbReference type="EMBL" id="HCL02530.1"/>
    </source>
</evidence>
<dbReference type="EMBL" id="DPVV01000294">
    <property type="protein sequence ID" value="HCL02530.1"/>
    <property type="molecule type" value="Genomic_DNA"/>
</dbReference>
<dbReference type="Pfam" id="PF12733">
    <property type="entry name" value="Cadherin-like"/>
    <property type="match status" value="1"/>
</dbReference>
<organism evidence="3 4">
    <name type="scientific">Lachnoclostridium phytofermentans</name>
    <dbReference type="NCBI Taxonomy" id="66219"/>
    <lineage>
        <taxon>Bacteria</taxon>
        <taxon>Bacillati</taxon>
        <taxon>Bacillota</taxon>
        <taxon>Clostridia</taxon>
        <taxon>Lachnospirales</taxon>
        <taxon>Lachnospiraceae</taxon>
    </lineage>
</organism>
<name>A0A3D2X5W3_9FIRM</name>
<evidence type="ECO:0000259" key="2">
    <source>
        <dbReference type="Pfam" id="PF12733"/>
    </source>
</evidence>